<proteinExistence type="predicted"/>
<organism evidence="1 2">
    <name type="scientific">Pseudomonas phage Kremar</name>
    <dbReference type="NCBI Taxonomy" id="2928831"/>
    <lineage>
        <taxon>Viruses</taxon>
        <taxon>Duplodnaviria</taxon>
        <taxon>Heunggongvirae</taxon>
        <taxon>Uroviricota</taxon>
        <taxon>Caudoviricetes</taxon>
        <taxon>Vandenendeviridae</taxon>
        <taxon>Gorskivirinae</taxon>
        <taxon>Kremarvirus</taxon>
        <taxon>Kremarvirus kremar</taxon>
    </lineage>
</organism>
<dbReference type="GeneID" id="80266202"/>
<sequence>MTTEQKIAYIQSFMKLIASAQTYRDAIGHASFVRGILAAWNRDFTISLETFKQFNDDIEVMMGVKRQLPLEGDVL</sequence>
<accession>A0AAE9GSW6</accession>
<reference evidence="1 2" key="1">
    <citation type="submission" date="2022-02" db="EMBL/GenBank/DDBJ databases">
        <authorList>
            <person name="Gylling M."/>
        </authorList>
    </citation>
    <scope>NUCLEOTIDE SEQUENCE [LARGE SCALE GENOMIC DNA]</scope>
</reference>
<evidence type="ECO:0000313" key="2">
    <source>
        <dbReference type="Proteomes" id="UP000831298"/>
    </source>
</evidence>
<keyword evidence="2" id="KW-1185">Reference proteome</keyword>
<dbReference type="EMBL" id="OM982620">
    <property type="protein sequence ID" value="UOL48567.1"/>
    <property type="molecule type" value="Genomic_DNA"/>
</dbReference>
<dbReference type="KEGG" id="vg:80266202"/>
<name>A0AAE9GSW6_9CAUD</name>
<dbReference type="RefSeq" id="YP_010766523.1">
    <property type="nucleotide sequence ID" value="NC_073679.1"/>
</dbReference>
<dbReference type="Proteomes" id="UP000831298">
    <property type="component" value="Segment"/>
</dbReference>
<protein>
    <submittedName>
        <fullName evidence="1">Uncharacterized protein</fullName>
    </submittedName>
</protein>
<evidence type="ECO:0000313" key="1">
    <source>
        <dbReference type="EMBL" id="UOL48567.1"/>
    </source>
</evidence>